<dbReference type="InterPro" id="IPR014729">
    <property type="entry name" value="Rossmann-like_a/b/a_fold"/>
</dbReference>
<dbReference type="RefSeq" id="WP_308717049.1">
    <property type="nucleotide sequence ID" value="NZ_JAVHUY010000046.1"/>
</dbReference>
<dbReference type="InterPro" id="IPR006016">
    <property type="entry name" value="UspA"/>
</dbReference>
<keyword evidence="1" id="KW-0175">Coiled coil</keyword>
<name>A0ABU0ZRY5_9ACTN</name>
<comment type="caution">
    <text evidence="3">The sequence shown here is derived from an EMBL/GenBank/DDBJ whole genome shotgun (WGS) entry which is preliminary data.</text>
</comment>
<gene>
    <name evidence="3" type="ORF">RB614_35375</name>
</gene>
<dbReference type="SUPFAM" id="SSF52402">
    <property type="entry name" value="Adenine nucleotide alpha hydrolases-like"/>
    <property type="match status" value="2"/>
</dbReference>
<evidence type="ECO:0000313" key="4">
    <source>
        <dbReference type="Proteomes" id="UP001230908"/>
    </source>
</evidence>
<dbReference type="Pfam" id="PF00582">
    <property type="entry name" value="Usp"/>
    <property type="match status" value="2"/>
</dbReference>
<evidence type="ECO:0000256" key="1">
    <source>
        <dbReference type="SAM" id="Coils"/>
    </source>
</evidence>
<feature type="domain" description="UspA" evidence="2">
    <location>
        <begin position="150"/>
        <end position="279"/>
    </location>
</feature>
<dbReference type="Proteomes" id="UP001230908">
    <property type="component" value="Unassembled WGS sequence"/>
</dbReference>
<dbReference type="EMBL" id="JAVHUY010000046">
    <property type="protein sequence ID" value="MDQ7909793.1"/>
    <property type="molecule type" value="Genomic_DNA"/>
</dbReference>
<dbReference type="Gene3D" id="3.40.50.620">
    <property type="entry name" value="HUPs"/>
    <property type="match status" value="2"/>
</dbReference>
<accession>A0ABU0ZRY5</accession>
<proteinExistence type="predicted"/>
<protein>
    <submittedName>
        <fullName evidence="3">Universal stress protein</fullName>
    </submittedName>
</protein>
<evidence type="ECO:0000259" key="2">
    <source>
        <dbReference type="Pfam" id="PF00582"/>
    </source>
</evidence>
<evidence type="ECO:0000313" key="3">
    <source>
        <dbReference type="EMBL" id="MDQ7909793.1"/>
    </source>
</evidence>
<keyword evidence="4" id="KW-1185">Reference proteome</keyword>
<sequence>MDRSPIVVGCDPSDRSDAAPLWAADEGARTGTPVHLVYPFEQFVTDLDGVGPVVVPEYASRADAQAYVQAAIAVIGKTHPDVAVSGSVVDGSATDILVDRSRQASLMVLGGQEGDVGSLLVRSLSVDVAANAYCSVVLVLGQEPLADAPVVVALTDSDRDDQALGFGFAQAAAHSTSIRVVHARKKPLSWRKRRTSEAEEQVNAEKARLNEAIAAWREKYPQVSTSVDLVMGKRVADLVEASRPARLLVVGANTEVGLHELLQGIQLLRHAPSPIAVIR</sequence>
<feature type="domain" description="UspA" evidence="2">
    <location>
        <begin position="5"/>
        <end position="139"/>
    </location>
</feature>
<organism evidence="3 4">
    <name type="scientific">Phytohabitans maris</name>
    <dbReference type="NCBI Taxonomy" id="3071409"/>
    <lineage>
        <taxon>Bacteria</taxon>
        <taxon>Bacillati</taxon>
        <taxon>Actinomycetota</taxon>
        <taxon>Actinomycetes</taxon>
        <taxon>Micromonosporales</taxon>
        <taxon>Micromonosporaceae</taxon>
    </lineage>
</organism>
<feature type="coiled-coil region" evidence="1">
    <location>
        <begin position="192"/>
        <end position="219"/>
    </location>
</feature>
<reference evidence="3 4" key="1">
    <citation type="submission" date="2023-08" db="EMBL/GenBank/DDBJ databases">
        <title>Phytohabitans sansha sp. nov., isolated from marine sediment.</title>
        <authorList>
            <person name="Zhao Y."/>
            <person name="Yi K."/>
        </authorList>
    </citation>
    <scope>NUCLEOTIDE SEQUENCE [LARGE SCALE GENOMIC DNA]</scope>
    <source>
        <strain evidence="3 4">ZYX-F-186</strain>
    </source>
</reference>